<keyword evidence="5" id="KW-1185">Reference proteome</keyword>
<dbReference type="SUPFAM" id="SSF117281">
    <property type="entry name" value="Kelch motif"/>
    <property type="match status" value="1"/>
</dbReference>
<sequence>KNILCSCSHYFRALFASNWSSAERRVYKIEGTSPEMMRLIIEYAYIRTVPVTADNVQSLLTAADQFNVMGIVRLCCEFLYSQMCSENCVGIYRLSDYCYCPELREAAHVFILRHFEEVTRLSTEFLDLSIEEFTHILEKDELNVKQEETAFEAILKWIDHAPQDRRRHIAVLLGKVRLALMHAEYFMNNVKTHQYVQDNEECKALIIKALTEMYNLDMYGQPSSDFTHPLTRPRLPCAILFAVGGWSGGSPTNAIETYDSRADQWVNVTCEQESPLAYHGTAYFNGFVYVVGGFDSMDYFSSVKRFDPLNKTWQQVAPMHSRRCYVSVAVLNNFLYAMGGFDGQTRLNTAERYQPDANQWTLIAPMHERRSDASATTLHEKV</sequence>
<dbReference type="PANTHER" id="PTHR45632:SF3">
    <property type="entry name" value="KELCH-LIKE PROTEIN 32"/>
    <property type="match status" value="1"/>
</dbReference>
<accession>A0A7K6ZAE2</accession>
<keyword evidence="2" id="KW-0677">Repeat</keyword>
<protein>
    <submittedName>
        <fullName evidence="4">KLH10 protein</fullName>
    </submittedName>
</protein>
<dbReference type="InterPro" id="IPR006652">
    <property type="entry name" value="Kelch_1"/>
</dbReference>
<evidence type="ECO:0000313" key="5">
    <source>
        <dbReference type="Proteomes" id="UP000536033"/>
    </source>
</evidence>
<dbReference type="PANTHER" id="PTHR45632">
    <property type="entry name" value="LD33804P"/>
    <property type="match status" value="1"/>
</dbReference>
<dbReference type="InterPro" id="IPR011705">
    <property type="entry name" value="BACK"/>
</dbReference>
<evidence type="ECO:0000259" key="3">
    <source>
        <dbReference type="PROSITE" id="PS50097"/>
    </source>
</evidence>
<dbReference type="InterPro" id="IPR015915">
    <property type="entry name" value="Kelch-typ_b-propeller"/>
</dbReference>
<dbReference type="Gene3D" id="3.30.710.10">
    <property type="entry name" value="Potassium Channel Kv1.1, Chain A"/>
    <property type="match status" value="1"/>
</dbReference>
<dbReference type="InterPro" id="IPR011333">
    <property type="entry name" value="SKP1/BTB/POZ_sf"/>
</dbReference>
<dbReference type="PROSITE" id="PS50097">
    <property type="entry name" value="BTB"/>
    <property type="match status" value="1"/>
</dbReference>
<gene>
    <name evidence="4" type="primary">Klhl10</name>
    <name evidence="4" type="ORF">ALCTOR_R08406</name>
</gene>
<dbReference type="Gene3D" id="1.25.40.420">
    <property type="match status" value="1"/>
</dbReference>
<dbReference type="Pfam" id="PF01344">
    <property type="entry name" value="Kelch_1"/>
    <property type="match status" value="3"/>
</dbReference>
<dbReference type="Gene3D" id="2.120.10.80">
    <property type="entry name" value="Kelch-type beta propeller"/>
    <property type="match status" value="1"/>
</dbReference>
<dbReference type="SMART" id="SM00612">
    <property type="entry name" value="Kelch"/>
    <property type="match status" value="3"/>
</dbReference>
<dbReference type="SMART" id="SM00875">
    <property type="entry name" value="BACK"/>
    <property type="match status" value="1"/>
</dbReference>
<dbReference type="InterPro" id="IPR000210">
    <property type="entry name" value="BTB/POZ_dom"/>
</dbReference>
<dbReference type="SMART" id="SM00225">
    <property type="entry name" value="BTB"/>
    <property type="match status" value="1"/>
</dbReference>
<organism evidence="4 5">
    <name type="scientific">Alca torda</name>
    <name type="common">Razorbill</name>
    <dbReference type="NCBI Taxonomy" id="28689"/>
    <lineage>
        <taxon>Eukaryota</taxon>
        <taxon>Metazoa</taxon>
        <taxon>Chordata</taxon>
        <taxon>Craniata</taxon>
        <taxon>Vertebrata</taxon>
        <taxon>Euteleostomi</taxon>
        <taxon>Archelosauria</taxon>
        <taxon>Archosauria</taxon>
        <taxon>Dinosauria</taxon>
        <taxon>Saurischia</taxon>
        <taxon>Theropoda</taxon>
        <taxon>Coelurosauria</taxon>
        <taxon>Aves</taxon>
        <taxon>Neognathae</taxon>
        <taxon>Neoaves</taxon>
        <taxon>Charadriiformes</taxon>
        <taxon>Alcidae</taxon>
        <taxon>Alca</taxon>
    </lineage>
</organism>
<dbReference type="FunFam" id="1.25.40.420:FF:000001">
    <property type="entry name" value="Kelch-like family member 12"/>
    <property type="match status" value="1"/>
</dbReference>
<evidence type="ECO:0000313" key="4">
    <source>
        <dbReference type="EMBL" id="NWX80785.1"/>
    </source>
</evidence>
<feature type="domain" description="BTB" evidence="3">
    <location>
        <begin position="1"/>
        <end position="53"/>
    </location>
</feature>
<proteinExistence type="predicted"/>
<dbReference type="CDD" id="cd18450">
    <property type="entry name" value="BACK_KLHL10"/>
    <property type="match status" value="1"/>
</dbReference>
<dbReference type="EMBL" id="VZSD01036655">
    <property type="protein sequence ID" value="NWX80785.1"/>
    <property type="molecule type" value="Genomic_DNA"/>
</dbReference>
<dbReference type="Pfam" id="PF07707">
    <property type="entry name" value="BACK"/>
    <property type="match status" value="1"/>
</dbReference>
<keyword evidence="1" id="KW-0880">Kelch repeat</keyword>
<evidence type="ECO:0000256" key="2">
    <source>
        <dbReference type="ARBA" id="ARBA00022737"/>
    </source>
</evidence>
<dbReference type="SUPFAM" id="SSF54695">
    <property type="entry name" value="POZ domain"/>
    <property type="match status" value="1"/>
</dbReference>
<dbReference type="Pfam" id="PF00651">
    <property type="entry name" value="BTB"/>
    <property type="match status" value="1"/>
</dbReference>
<dbReference type="Proteomes" id="UP000536033">
    <property type="component" value="Unassembled WGS sequence"/>
</dbReference>
<dbReference type="AlphaFoldDB" id="A0A7K6ZAE2"/>
<evidence type="ECO:0000256" key="1">
    <source>
        <dbReference type="ARBA" id="ARBA00022441"/>
    </source>
</evidence>
<reference evidence="4 5" key="1">
    <citation type="submission" date="2019-09" db="EMBL/GenBank/DDBJ databases">
        <title>Bird 10,000 Genomes (B10K) Project - Family phase.</title>
        <authorList>
            <person name="Zhang G."/>
        </authorList>
    </citation>
    <scope>NUCLEOTIDE SEQUENCE [LARGE SCALE GENOMIC DNA]</scope>
    <source>
        <strain evidence="4">OUT-0003</strain>
        <tissue evidence="4">Muscle</tissue>
    </source>
</reference>
<comment type="caution">
    <text evidence="4">The sequence shown here is derived from an EMBL/GenBank/DDBJ whole genome shotgun (WGS) entry which is preliminary data.</text>
</comment>
<name>A0A7K6ZAE2_ALCTO</name>
<feature type="non-terminal residue" evidence="4">
    <location>
        <position position="382"/>
    </location>
</feature>
<feature type="non-terminal residue" evidence="4">
    <location>
        <position position="1"/>
    </location>
</feature>